<keyword evidence="2" id="KW-1185">Reference proteome</keyword>
<dbReference type="EMBL" id="AP019736">
    <property type="protein sequence ID" value="BBL05794.1"/>
    <property type="molecule type" value="Genomic_DNA"/>
</dbReference>
<dbReference type="Pfam" id="PF13811">
    <property type="entry name" value="DUF4186"/>
    <property type="match status" value="1"/>
</dbReference>
<dbReference type="Proteomes" id="UP000319374">
    <property type="component" value="Chromosome"/>
</dbReference>
<dbReference type="GeneID" id="98672402"/>
<dbReference type="RefSeq" id="WP_141427671.1">
    <property type="nucleotide sequence ID" value="NZ_AP019736.1"/>
</dbReference>
<gene>
    <name evidence="1" type="ORF">A5CPEGH6_04320</name>
</gene>
<proteinExistence type="predicted"/>
<sequence length="145" mass="16285">MPGRIFSGDAARTGGNAAGEEFEELFARLARSEFRSRFRLGPAEVAYAERKGAETLRRHAEDFVRTRLAPAVIPNDGRQTPMRGHPVFIAQHATACCCRKCLEKWHRIPAGRELSATEQRYVVAVLMAWIGRQPLRQAGTNRPVR</sequence>
<evidence type="ECO:0000313" key="1">
    <source>
        <dbReference type="EMBL" id="BBL05794.1"/>
    </source>
</evidence>
<organism evidence="1 2">
    <name type="scientific">Alistipes dispar</name>
    <dbReference type="NCBI Taxonomy" id="2585119"/>
    <lineage>
        <taxon>Bacteria</taxon>
        <taxon>Pseudomonadati</taxon>
        <taxon>Bacteroidota</taxon>
        <taxon>Bacteroidia</taxon>
        <taxon>Bacteroidales</taxon>
        <taxon>Rikenellaceae</taxon>
        <taxon>Alistipes</taxon>
    </lineage>
</organism>
<evidence type="ECO:0000313" key="2">
    <source>
        <dbReference type="Proteomes" id="UP000319374"/>
    </source>
</evidence>
<dbReference type="OrthoDB" id="9787478at2"/>
<name>A0A4Y1WZ65_9BACT</name>
<evidence type="ECO:0008006" key="3">
    <source>
        <dbReference type="Google" id="ProtNLM"/>
    </source>
</evidence>
<dbReference type="AlphaFoldDB" id="A0A4Y1WZ65"/>
<accession>A0A4Y1WZ65</accession>
<dbReference type="KEGG" id="ada:A5CPEGH6_04320"/>
<dbReference type="InterPro" id="IPR020378">
    <property type="entry name" value="DUF4186"/>
</dbReference>
<protein>
    <recommendedName>
        <fullName evidence="3">DUF4186 domain-containing protein</fullName>
    </recommendedName>
</protein>
<reference evidence="2" key="1">
    <citation type="submission" date="2019-06" db="EMBL/GenBank/DDBJ databases">
        <title>Alistipes onderdonkii subsp. vulgaris subsp. nov., Alistipes dispar sp. nov. and Alistipes communis sp. nov., isolated from human faeces, and creation of Alistipes onderdonkii subsp. onderdonkii subsp. nov.</title>
        <authorList>
            <person name="Sakamoto M."/>
            <person name="Ikeyama N."/>
            <person name="Ogata Y."/>
            <person name="Suda W."/>
            <person name="Iino T."/>
            <person name="Hattori M."/>
            <person name="Ohkuma M."/>
        </authorList>
    </citation>
    <scope>NUCLEOTIDE SEQUENCE [LARGE SCALE GENOMIC DNA]</scope>
    <source>
        <strain evidence="2">5CPEGH6</strain>
    </source>
</reference>